<keyword evidence="3" id="KW-1185">Reference proteome</keyword>
<sequence length="247" mass="24378">MTSSRLTSVLAGAGLAVLLAGGLTACATADPATPASPGTAASGGVADIDVDAAWLDGGRMIALVTQGSSSCVPTADAATLTSAGVLEVTLVDPAGDTACTADMSPRVTPVGLPEGVDPSQDLEIEVIGDGYRADTDLDGIPGLAAPSGQTDYAPSAGWVDDDAFVVLTWGSSSCAPIVESVEATAADAVTVTFAEPAADRMCTMDLAPRATLVYLDGGVDVDDAPVTLTLTGGGSEFETPVTTTILG</sequence>
<gene>
    <name evidence="2" type="ORF">H9651_12125</name>
</gene>
<evidence type="ECO:0008006" key="4">
    <source>
        <dbReference type="Google" id="ProtNLM"/>
    </source>
</evidence>
<organism evidence="2 3">
    <name type="scientific">Microbacterium pullorum</name>
    <dbReference type="NCBI Taxonomy" id="2762236"/>
    <lineage>
        <taxon>Bacteria</taxon>
        <taxon>Bacillati</taxon>
        <taxon>Actinomycetota</taxon>
        <taxon>Actinomycetes</taxon>
        <taxon>Micrococcales</taxon>
        <taxon>Microbacteriaceae</taxon>
        <taxon>Microbacterium</taxon>
    </lineage>
</organism>
<dbReference type="PROSITE" id="PS51257">
    <property type="entry name" value="PROKAR_LIPOPROTEIN"/>
    <property type="match status" value="1"/>
</dbReference>
<name>A0ABR8S4I0_9MICO</name>
<accession>A0ABR8S4I0</accession>
<evidence type="ECO:0000256" key="1">
    <source>
        <dbReference type="SAM" id="SignalP"/>
    </source>
</evidence>
<protein>
    <recommendedName>
        <fullName evidence="4">Lipoprotein</fullName>
    </recommendedName>
</protein>
<feature type="signal peptide" evidence="1">
    <location>
        <begin position="1"/>
        <end position="29"/>
    </location>
</feature>
<evidence type="ECO:0000313" key="2">
    <source>
        <dbReference type="EMBL" id="MBD7958389.1"/>
    </source>
</evidence>
<keyword evidence="1" id="KW-0732">Signal</keyword>
<comment type="caution">
    <text evidence="2">The sequence shown here is derived from an EMBL/GenBank/DDBJ whole genome shotgun (WGS) entry which is preliminary data.</text>
</comment>
<feature type="chain" id="PRO_5046935175" description="Lipoprotein" evidence="1">
    <location>
        <begin position="30"/>
        <end position="247"/>
    </location>
</feature>
<dbReference type="RefSeq" id="WP_191719586.1">
    <property type="nucleotide sequence ID" value="NZ_JACSQP010000007.1"/>
</dbReference>
<dbReference type="EMBL" id="JACSQP010000007">
    <property type="protein sequence ID" value="MBD7958389.1"/>
    <property type="molecule type" value="Genomic_DNA"/>
</dbReference>
<proteinExistence type="predicted"/>
<evidence type="ECO:0000313" key="3">
    <source>
        <dbReference type="Proteomes" id="UP000648352"/>
    </source>
</evidence>
<reference evidence="2 3" key="1">
    <citation type="submission" date="2020-08" db="EMBL/GenBank/DDBJ databases">
        <title>A Genomic Blueprint of the Chicken Gut Microbiome.</title>
        <authorList>
            <person name="Gilroy R."/>
            <person name="Ravi A."/>
            <person name="Getino M."/>
            <person name="Pursley I."/>
            <person name="Horton D.L."/>
            <person name="Alikhan N.-F."/>
            <person name="Baker D."/>
            <person name="Gharbi K."/>
            <person name="Hall N."/>
            <person name="Watson M."/>
            <person name="Adriaenssens E.M."/>
            <person name="Foster-Nyarko E."/>
            <person name="Jarju S."/>
            <person name="Secka A."/>
            <person name="Antonio M."/>
            <person name="Oren A."/>
            <person name="Chaudhuri R."/>
            <person name="La Ragione R.M."/>
            <person name="Hildebrand F."/>
            <person name="Pallen M.J."/>
        </authorList>
    </citation>
    <scope>NUCLEOTIDE SEQUENCE [LARGE SCALE GENOMIC DNA]</scope>
    <source>
        <strain evidence="2 3">Sa4CUA7</strain>
    </source>
</reference>
<dbReference type="Proteomes" id="UP000648352">
    <property type="component" value="Unassembled WGS sequence"/>
</dbReference>